<gene>
    <name evidence="1" type="ORF">BHW43_07750</name>
</gene>
<dbReference type="EMBL" id="MNTG01000034">
    <property type="protein sequence ID" value="OLA37058.1"/>
    <property type="molecule type" value="Genomic_DNA"/>
</dbReference>
<dbReference type="RefSeq" id="WP_303680107.1">
    <property type="nucleotide sequence ID" value="NZ_MNTG01000034.1"/>
</dbReference>
<protein>
    <recommendedName>
        <fullName evidence="3">BclA C-terminal domain-containing protein</fullName>
    </recommendedName>
</protein>
<comment type="caution">
    <text evidence="1">The sequence shown here is derived from an EMBL/GenBank/DDBJ whole genome shotgun (WGS) entry which is preliminary data.</text>
</comment>
<dbReference type="STRING" id="626940.BHW43_07750"/>
<evidence type="ECO:0000313" key="2">
    <source>
        <dbReference type="Proteomes" id="UP000186777"/>
    </source>
</evidence>
<sequence>MAYLNTYNLASQALEVGNVIALGANDVQFSGCCNGLNHAAGTGIINVKAPGVYEINATVTVTATAAGAIGIQLYNGADAVPGAAASQTAAAAGVVTLPISKLIRVRPSCAAVGNAANLSLQLTGGAGTVTSVNVAIHQIA</sequence>
<name>A0A1Q6R3V8_9FIRM</name>
<dbReference type="Gene3D" id="2.60.120.40">
    <property type="match status" value="1"/>
</dbReference>
<proteinExistence type="predicted"/>
<dbReference type="AlphaFoldDB" id="A0A1Q6R3V8"/>
<reference evidence="1 2" key="1">
    <citation type="journal article" date="2016" name="Nat. Biotechnol.">
        <title>Measurement of bacterial replication rates in microbial communities.</title>
        <authorList>
            <person name="Brown C.T."/>
            <person name="Olm M.R."/>
            <person name="Thomas B.C."/>
            <person name="Banfield J.F."/>
        </authorList>
    </citation>
    <scope>NUCLEOTIDE SEQUENCE [LARGE SCALE GENOMIC DNA]</scope>
    <source>
        <strain evidence="1">46_33</strain>
    </source>
</reference>
<evidence type="ECO:0008006" key="3">
    <source>
        <dbReference type="Google" id="ProtNLM"/>
    </source>
</evidence>
<evidence type="ECO:0000313" key="1">
    <source>
        <dbReference type="EMBL" id="OLA37058.1"/>
    </source>
</evidence>
<dbReference type="InterPro" id="IPR008983">
    <property type="entry name" value="Tumour_necrosis_fac-like_dom"/>
</dbReference>
<organism evidence="1 2">
    <name type="scientific">Phascolarctobacterium succinatutens</name>
    <dbReference type="NCBI Taxonomy" id="626940"/>
    <lineage>
        <taxon>Bacteria</taxon>
        <taxon>Bacillati</taxon>
        <taxon>Bacillota</taxon>
        <taxon>Negativicutes</taxon>
        <taxon>Acidaminococcales</taxon>
        <taxon>Acidaminococcaceae</taxon>
        <taxon>Phascolarctobacterium</taxon>
    </lineage>
</organism>
<dbReference type="Proteomes" id="UP000186777">
    <property type="component" value="Unassembled WGS sequence"/>
</dbReference>
<accession>A0A1Q6R3V8</accession>